<evidence type="ECO:0000256" key="1">
    <source>
        <dbReference type="SAM" id="MobiDB-lite"/>
    </source>
</evidence>
<evidence type="ECO:0000313" key="2">
    <source>
        <dbReference type="EMBL" id="OAY73214.1"/>
    </source>
</evidence>
<dbReference type="Proteomes" id="UP000092600">
    <property type="component" value="Unassembled WGS sequence"/>
</dbReference>
<protein>
    <submittedName>
        <fullName evidence="2">Uncharacterized protein</fullName>
    </submittedName>
</protein>
<gene>
    <name evidence="2" type="ORF">ACMD2_22957</name>
</gene>
<evidence type="ECO:0000313" key="3">
    <source>
        <dbReference type="Proteomes" id="UP000092600"/>
    </source>
</evidence>
<reference evidence="2 3" key="1">
    <citation type="journal article" date="2016" name="DNA Res.">
        <title>The draft genome of MD-2 pineapple using hybrid error correction of long reads.</title>
        <authorList>
            <person name="Redwan R.M."/>
            <person name="Saidin A."/>
            <person name="Kumar S.V."/>
        </authorList>
    </citation>
    <scope>NUCLEOTIDE SEQUENCE [LARGE SCALE GENOMIC DNA]</scope>
    <source>
        <strain evidence="3">cv. MD2</strain>
        <tissue evidence="2">Leaf</tissue>
    </source>
</reference>
<feature type="region of interest" description="Disordered" evidence="1">
    <location>
        <begin position="131"/>
        <end position="151"/>
    </location>
</feature>
<accession>A0A199V811</accession>
<organism evidence="2 3">
    <name type="scientific">Ananas comosus</name>
    <name type="common">Pineapple</name>
    <name type="synonym">Ananas ananas</name>
    <dbReference type="NCBI Taxonomy" id="4615"/>
    <lineage>
        <taxon>Eukaryota</taxon>
        <taxon>Viridiplantae</taxon>
        <taxon>Streptophyta</taxon>
        <taxon>Embryophyta</taxon>
        <taxon>Tracheophyta</taxon>
        <taxon>Spermatophyta</taxon>
        <taxon>Magnoliopsida</taxon>
        <taxon>Liliopsida</taxon>
        <taxon>Poales</taxon>
        <taxon>Bromeliaceae</taxon>
        <taxon>Bromelioideae</taxon>
        <taxon>Ananas</taxon>
    </lineage>
</organism>
<name>A0A199V811_ANACO</name>
<sequence>MSGQQFGGGDVLSLVGVKSLPFKLCCFAWAWTGLGQKPYGSVDNRCSTLNSNCYIRTWWQELNSAIEIHLLLCCRQKFSLAGFSEEDLRSPKNLKNLFEKLGSETQQKLCKPRGETEEVRSVQGQCEGSIHEGIKRRGATGRPQRVCRHEP</sequence>
<dbReference type="EMBL" id="LSRQ01002783">
    <property type="protein sequence ID" value="OAY73214.1"/>
    <property type="molecule type" value="Genomic_DNA"/>
</dbReference>
<comment type="caution">
    <text evidence="2">The sequence shown here is derived from an EMBL/GenBank/DDBJ whole genome shotgun (WGS) entry which is preliminary data.</text>
</comment>
<dbReference type="AlphaFoldDB" id="A0A199V811"/>
<proteinExistence type="predicted"/>